<name>A0A4S2MIK0_9PEZI</name>
<dbReference type="Pfam" id="PF00168">
    <property type="entry name" value="C2"/>
    <property type="match status" value="1"/>
</dbReference>
<dbReference type="STRING" id="341454.A0A4S2MIK0"/>
<feature type="compositionally biased region" description="Low complexity" evidence="2">
    <location>
        <begin position="132"/>
        <end position="144"/>
    </location>
</feature>
<dbReference type="EMBL" id="ML220168">
    <property type="protein sequence ID" value="TGZ76730.1"/>
    <property type="molecule type" value="Genomic_DNA"/>
</dbReference>
<proteinExistence type="predicted"/>
<dbReference type="Pfam" id="PF00616">
    <property type="entry name" value="RasGAP"/>
    <property type="match status" value="1"/>
</dbReference>
<dbReference type="SMART" id="SM00323">
    <property type="entry name" value="RasGAP"/>
    <property type="match status" value="1"/>
</dbReference>
<dbReference type="OrthoDB" id="775356at2759"/>
<evidence type="ECO:0000313" key="5">
    <source>
        <dbReference type="EMBL" id="TGZ76730.1"/>
    </source>
</evidence>
<dbReference type="PANTHER" id="PTHR10194:SF60">
    <property type="entry name" value="RAS GTPASE-ACTIVATING PROTEIN RASKOL"/>
    <property type="match status" value="1"/>
</dbReference>
<feature type="region of interest" description="Disordered" evidence="2">
    <location>
        <begin position="1"/>
        <end position="58"/>
    </location>
</feature>
<dbReference type="PROSITE" id="PS50004">
    <property type="entry name" value="C2"/>
    <property type="match status" value="1"/>
</dbReference>
<organism evidence="5 6">
    <name type="scientific">Ascodesmis nigricans</name>
    <dbReference type="NCBI Taxonomy" id="341454"/>
    <lineage>
        <taxon>Eukaryota</taxon>
        <taxon>Fungi</taxon>
        <taxon>Dikarya</taxon>
        <taxon>Ascomycota</taxon>
        <taxon>Pezizomycotina</taxon>
        <taxon>Pezizomycetes</taxon>
        <taxon>Pezizales</taxon>
        <taxon>Ascodesmidaceae</taxon>
        <taxon>Ascodesmis</taxon>
    </lineage>
</organism>
<dbReference type="SUPFAM" id="SSF48350">
    <property type="entry name" value="GTPase activation domain, GAP"/>
    <property type="match status" value="1"/>
</dbReference>
<dbReference type="CDD" id="cd05137">
    <property type="entry name" value="RasGAP_CLA2_BUD2"/>
    <property type="match status" value="1"/>
</dbReference>
<dbReference type="PROSITE" id="PS00509">
    <property type="entry name" value="RAS_GTPASE_ACTIV_1"/>
    <property type="match status" value="1"/>
</dbReference>
<dbReference type="InterPro" id="IPR001936">
    <property type="entry name" value="RasGAP_dom"/>
</dbReference>
<feature type="domain" description="C2" evidence="3">
    <location>
        <begin position="519"/>
        <end position="648"/>
    </location>
</feature>
<protein>
    <recommendedName>
        <fullName evidence="7">Rho GTPase activation protein</fullName>
    </recommendedName>
</protein>
<sequence length="1208" mass="133917">MESLAPSSSSGYQRGGMTIRAVTPEPEPELDADTDDTSSATHVTSTPPRTPSRCALRSASKWELLGRASPDLNAPENHDKHRNTFSKATAAAAVQLAELTINRAKSRSPTERMRSKTPADDNRPIPPPLPPMNTSSPTSSSSGSYVGRHRYQASRADDDHSPTSMGYPWTQSPPVLPVPQPKSSSSNKTTFKYLRNQYSSSGLHPKPHPNHHRPFNFEYAALVQLMKTLQGRMEGFVDYRIGYTNLHWTKGYCYINDETGGFMLQKDENRGSEPPTPLIMDLRGCQVRPSDEDPETMIDITTFSGKVHLTIRPLNVSHFDYWLAALLCWRPIRPAGVGNKLIKAQPNILAKEKRRRNSDATVQNRGDVNMIKVGRMMLWLPERLNHHSEKGSKSGKGKHPAPSAWQNVSCMLEDTGEFRLQLEHETVPLQVLQLSQMSRCAVQQLDPSILDQEFCIALYPQYSHIVTNHRTVTAPVYLCVDTRTSFEAWFVLLRAFTLPEIYGPPASPPSVTSDPSAEPVAELKSAVTTLTDSYRIQRSVFVRVVEAKVNAGFYPNGHEREPADCYAEVHLDGELRAKTMVRTKTRNPFWREDYEFPDLPTALTDIAVVLKQRDPRNKTKPMGIVTGYSGYGGGLGGMSLPGSHDAIIGRINVTVDALKGDGNRIEGWMPLMSAIKEGVEERVGELYAKVEVEELTVLMALEYKALSTLLHDFNSGLTLHLAKIITDLRRLADTLLQIFQVSDKVSAWLMALAEHEIDGLHKESTAAAAASNGEPHHEPRSLVDANILFRGNSLLTKALDTYMKRVGREYLEETLGEHLQRIASEDLLCELDPAKLQGNPEQIQKNWKTLLGLTKSIWDAISHSAEKCPLELRKILRRIRRHVIDRYGNDHSISYSCVCGFLFLRFFCPAILNPKLFCLLKDHPGTRAQRTLTLLAKLLQGLANRTPFGVKEPWMSPANSFLSTHATSLCTYIDSITTISPTLETTLRPTPPSYATPTTIYNRLSPSSREGFPSLPGLIDQPRAFAALTKMWHRHTDTGAKHAWKKNVKDSAIPIVEAFDTLCQHLHNKAEKCVLYAQDADSPSAVPGKWDSAWEEVAEFVTGVPAREGIYEKRPMTGGSAGSVLMMPTNHRDGHAHPGENAGSGREPIPGSLAFAAAMSRIVSTVETRRVEGEVELGYSAVAYAGSGSGSAAKSRFAIWGAKGRRRD</sequence>
<dbReference type="InterPro" id="IPR035892">
    <property type="entry name" value="C2_domain_sf"/>
</dbReference>
<feature type="compositionally biased region" description="Polar residues" evidence="2">
    <location>
        <begin position="1"/>
        <end position="12"/>
    </location>
</feature>
<evidence type="ECO:0008006" key="7">
    <source>
        <dbReference type="Google" id="ProtNLM"/>
    </source>
</evidence>
<feature type="domain" description="Ras-GAP" evidence="4">
    <location>
        <begin position="727"/>
        <end position="944"/>
    </location>
</feature>
<dbReference type="Proteomes" id="UP000298138">
    <property type="component" value="Unassembled WGS sequence"/>
</dbReference>
<dbReference type="SMART" id="SM00233">
    <property type="entry name" value="PH"/>
    <property type="match status" value="2"/>
</dbReference>
<feature type="compositionally biased region" description="Acidic residues" evidence="2">
    <location>
        <begin position="26"/>
        <end position="36"/>
    </location>
</feature>
<dbReference type="InterPro" id="IPR039360">
    <property type="entry name" value="Ras_GTPase"/>
</dbReference>
<dbReference type="InterPro" id="IPR023152">
    <property type="entry name" value="RasGAP_CS"/>
</dbReference>
<dbReference type="CDD" id="cd00030">
    <property type="entry name" value="C2"/>
    <property type="match status" value="1"/>
</dbReference>
<feature type="compositionally biased region" description="Low complexity" evidence="2">
    <location>
        <begin position="37"/>
        <end position="46"/>
    </location>
</feature>
<feature type="compositionally biased region" description="Basic and acidic residues" evidence="2">
    <location>
        <begin position="108"/>
        <end position="123"/>
    </location>
</feature>
<dbReference type="InterPro" id="IPR001849">
    <property type="entry name" value="PH_domain"/>
</dbReference>
<dbReference type="InterPro" id="IPR008936">
    <property type="entry name" value="Rho_GTPase_activation_prot"/>
</dbReference>
<evidence type="ECO:0000313" key="6">
    <source>
        <dbReference type="Proteomes" id="UP000298138"/>
    </source>
</evidence>
<dbReference type="AlphaFoldDB" id="A0A4S2MIK0"/>
<dbReference type="SMART" id="SM00239">
    <property type="entry name" value="C2"/>
    <property type="match status" value="1"/>
</dbReference>
<keyword evidence="1" id="KW-0343">GTPase activation</keyword>
<dbReference type="PROSITE" id="PS50018">
    <property type="entry name" value="RAS_GTPASE_ACTIV_2"/>
    <property type="match status" value="1"/>
</dbReference>
<dbReference type="PANTHER" id="PTHR10194">
    <property type="entry name" value="RAS GTPASE-ACTIVATING PROTEINS"/>
    <property type="match status" value="1"/>
</dbReference>
<dbReference type="SUPFAM" id="SSF49562">
    <property type="entry name" value="C2 domain (Calcium/lipid-binding domain, CaLB)"/>
    <property type="match status" value="1"/>
</dbReference>
<dbReference type="InterPro" id="IPR000008">
    <property type="entry name" value="C2_dom"/>
</dbReference>
<reference evidence="5 6" key="1">
    <citation type="submission" date="2019-04" db="EMBL/GenBank/DDBJ databases">
        <title>Comparative genomics and transcriptomics to analyze fruiting body development in filamentous ascomycetes.</title>
        <authorList>
            <consortium name="DOE Joint Genome Institute"/>
            <person name="Lutkenhaus R."/>
            <person name="Traeger S."/>
            <person name="Breuer J."/>
            <person name="Kuo A."/>
            <person name="Lipzen A."/>
            <person name="Pangilinan J."/>
            <person name="Dilworth D."/>
            <person name="Sandor L."/>
            <person name="Poggeler S."/>
            <person name="Barry K."/>
            <person name="Grigoriev I.V."/>
            <person name="Nowrousian M."/>
        </authorList>
    </citation>
    <scope>NUCLEOTIDE SEQUENCE [LARGE SCALE GENOMIC DNA]</scope>
    <source>
        <strain evidence="5 6">CBS 389.68</strain>
    </source>
</reference>
<dbReference type="FunCoup" id="A0A4S2MIK0">
    <property type="interactions" value="70"/>
</dbReference>
<dbReference type="Gene3D" id="2.60.40.150">
    <property type="entry name" value="C2 domain"/>
    <property type="match status" value="1"/>
</dbReference>
<accession>A0A4S2MIK0</accession>
<dbReference type="GO" id="GO:0007165">
    <property type="term" value="P:signal transduction"/>
    <property type="evidence" value="ECO:0007669"/>
    <property type="project" value="UniProtKB-ARBA"/>
</dbReference>
<dbReference type="InParanoid" id="A0A4S2MIK0"/>
<dbReference type="GO" id="GO:0005096">
    <property type="term" value="F:GTPase activator activity"/>
    <property type="evidence" value="ECO:0007669"/>
    <property type="project" value="UniProtKB-KW"/>
</dbReference>
<evidence type="ECO:0000259" key="4">
    <source>
        <dbReference type="PROSITE" id="PS50018"/>
    </source>
</evidence>
<evidence type="ECO:0000256" key="1">
    <source>
        <dbReference type="ARBA" id="ARBA00022468"/>
    </source>
</evidence>
<evidence type="ECO:0000256" key="2">
    <source>
        <dbReference type="SAM" id="MobiDB-lite"/>
    </source>
</evidence>
<gene>
    <name evidence="5" type="ORF">EX30DRAFT_312068</name>
</gene>
<keyword evidence="6" id="KW-1185">Reference proteome</keyword>
<dbReference type="Gene3D" id="1.10.506.10">
    <property type="entry name" value="GTPase Activation - p120gap, domain 1"/>
    <property type="match status" value="1"/>
</dbReference>
<feature type="region of interest" description="Disordered" evidence="2">
    <location>
        <begin position="100"/>
        <end position="188"/>
    </location>
</feature>
<evidence type="ECO:0000259" key="3">
    <source>
        <dbReference type="PROSITE" id="PS50004"/>
    </source>
</evidence>